<evidence type="ECO:0000256" key="7">
    <source>
        <dbReference type="ARBA" id="ARBA00022927"/>
    </source>
</evidence>
<comment type="caution">
    <text evidence="14">The sequence shown here is derived from an EMBL/GenBank/DDBJ whole genome shotgun (WGS) entry which is preliminary data.</text>
</comment>
<evidence type="ECO:0000256" key="1">
    <source>
        <dbReference type="ARBA" id="ARBA00006257"/>
    </source>
</evidence>
<organism evidence="14 15">
    <name type="scientific">Caballeronia pedi</name>
    <dbReference type="NCBI Taxonomy" id="1777141"/>
    <lineage>
        <taxon>Bacteria</taxon>
        <taxon>Pseudomonadati</taxon>
        <taxon>Pseudomonadota</taxon>
        <taxon>Betaproteobacteria</taxon>
        <taxon>Burkholderiales</taxon>
        <taxon>Burkholderiaceae</taxon>
        <taxon>Caballeronia</taxon>
    </lineage>
</organism>
<dbReference type="GO" id="GO:0009306">
    <property type="term" value="P:protein secretion"/>
    <property type="evidence" value="ECO:0007669"/>
    <property type="project" value="UniProtKB-UniRule"/>
</dbReference>
<evidence type="ECO:0000256" key="13">
    <source>
        <dbReference type="SAM" id="SignalP"/>
    </source>
</evidence>
<dbReference type="AlphaFoldDB" id="A0A158C2X7"/>
<dbReference type="NCBIfam" id="TIGR01103">
    <property type="entry name" value="fliP"/>
    <property type="match status" value="1"/>
</dbReference>
<comment type="caution">
    <text evidence="12">Lacks conserved residue(s) required for the propagation of feature annotation.</text>
</comment>
<keyword evidence="5 12" id="KW-0812">Transmembrane</keyword>
<evidence type="ECO:0000256" key="2">
    <source>
        <dbReference type="ARBA" id="ARBA00021714"/>
    </source>
</evidence>
<feature type="signal peptide" evidence="13">
    <location>
        <begin position="1"/>
        <end position="29"/>
    </location>
</feature>
<accession>A0A158C2X7</accession>
<evidence type="ECO:0000256" key="9">
    <source>
        <dbReference type="ARBA" id="ARBA00023136"/>
    </source>
</evidence>
<feature type="transmembrane region" description="Helical" evidence="12">
    <location>
        <begin position="200"/>
        <end position="226"/>
    </location>
</feature>
<keyword evidence="11 12" id="KW-1006">Bacterial flagellum protein export</keyword>
<dbReference type="GO" id="GO:0044781">
    <property type="term" value="P:bacterial-type flagellum organization"/>
    <property type="evidence" value="ECO:0007669"/>
    <property type="project" value="UniProtKB-UniRule"/>
</dbReference>
<keyword evidence="14" id="KW-0966">Cell projection</keyword>
<evidence type="ECO:0000256" key="5">
    <source>
        <dbReference type="ARBA" id="ARBA00022692"/>
    </source>
</evidence>
<dbReference type="InterPro" id="IPR005838">
    <property type="entry name" value="T3SS_IM_P"/>
</dbReference>
<keyword evidence="13" id="KW-0732">Signal</keyword>
<keyword evidence="3 12" id="KW-0813">Transport</keyword>
<dbReference type="STRING" id="1777141.AWB80_04395"/>
<dbReference type="PROSITE" id="PS01061">
    <property type="entry name" value="FLIP_2"/>
    <property type="match status" value="1"/>
</dbReference>
<keyword evidence="15" id="KW-1185">Reference proteome</keyword>
<evidence type="ECO:0000313" key="14">
    <source>
        <dbReference type="EMBL" id="SAK75907.1"/>
    </source>
</evidence>
<keyword evidence="14" id="KW-0282">Flagellum</keyword>
<dbReference type="InterPro" id="IPR005837">
    <property type="entry name" value="FliP"/>
</dbReference>
<dbReference type="PRINTS" id="PR00951">
    <property type="entry name" value="FLGBIOSNFLIP"/>
</dbReference>
<evidence type="ECO:0000256" key="12">
    <source>
        <dbReference type="RuleBase" id="RU362069"/>
    </source>
</evidence>
<evidence type="ECO:0000256" key="10">
    <source>
        <dbReference type="ARBA" id="ARBA00023143"/>
    </source>
</evidence>
<dbReference type="PANTHER" id="PTHR30587:SF0">
    <property type="entry name" value="FLAGELLAR BIOSYNTHETIC PROTEIN FLIP"/>
    <property type="match status" value="1"/>
</dbReference>
<sequence>MSRFIVMIRRFVLGMIAGLMFLAADPALARTPTGPAPALRVSVSDAFGNSARAGEATSTAVRTATLLTVLSIGPALVISMTAFIRIIIVLSMIRHAFGMPETPPTPVLISLALFLTAFAMLPTLESINHDAFQPFMNGAIGIEDALNKAAAPLRDFMLRQVRDDELRLTYELSGKPLPNDPAEVSLLQLTPAFILNELRVAFQIGFVVLLPFLLIDLVVSSVLLSLGMLMVPPASIALPLKVLLFVLIDGWGLVLRGVLGSFR</sequence>
<keyword evidence="9 12" id="KW-0472">Membrane</keyword>
<protein>
    <recommendedName>
        <fullName evidence="2 12">Flagellar biosynthetic protein FliP</fullName>
    </recommendedName>
</protein>
<dbReference type="RefSeq" id="WP_244206661.1">
    <property type="nucleotide sequence ID" value="NZ_FCOE02000015.1"/>
</dbReference>
<reference evidence="14" key="1">
    <citation type="submission" date="2016-01" db="EMBL/GenBank/DDBJ databases">
        <authorList>
            <person name="Peeters C."/>
        </authorList>
    </citation>
    <scope>NUCLEOTIDE SEQUENCE [LARGE SCALE GENOMIC DNA]</scope>
    <source>
        <strain evidence="14">LMG 29323</strain>
    </source>
</reference>
<proteinExistence type="inferred from homology"/>
<keyword evidence="14" id="KW-0969">Cilium</keyword>
<evidence type="ECO:0000256" key="6">
    <source>
        <dbReference type="ARBA" id="ARBA00022795"/>
    </source>
</evidence>
<dbReference type="EMBL" id="FCOE02000015">
    <property type="protein sequence ID" value="SAK75907.1"/>
    <property type="molecule type" value="Genomic_DNA"/>
</dbReference>
<keyword evidence="4 12" id="KW-1003">Cell membrane</keyword>
<dbReference type="Pfam" id="PF00813">
    <property type="entry name" value="FliP"/>
    <property type="match status" value="1"/>
</dbReference>
<dbReference type="PANTHER" id="PTHR30587">
    <property type="entry name" value="FLAGELLAR BIOSYNTHETIC PROTEIN FLIP"/>
    <property type="match status" value="1"/>
</dbReference>
<gene>
    <name evidence="12" type="primary">fliP</name>
    <name evidence="14" type="ORF">AWB80_04395</name>
</gene>
<feature type="transmembrane region" description="Helical" evidence="12">
    <location>
        <begin position="238"/>
        <end position="259"/>
    </location>
</feature>
<keyword evidence="8 12" id="KW-1133">Transmembrane helix</keyword>
<dbReference type="Proteomes" id="UP000054911">
    <property type="component" value="Unassembled WGS sequence"/>
</dbReference>
<keyword evidence="10" id="KW-0975">Bacterial flagellum</keyword>
<feature type="transmembrane region" description="Helical" evidence="12">
    <location>
        <begin position="72"/>
        <end position="93"/>
    </location>
</feature>
<evidence type="ECO:0000313" key="15">
    <source>
        <dbReference type="Proteomes" id="UP000054911"/>
    </source>
</evidence>
<dbReference type="GO" id="GO:0005886">
    <property type="term" value="C:plasma membrane"/>
    <property type="evidence" value="ECO:0007669"/>
    <property type="project" value="UniProtKB-SubCell"/>
</dbReference>
<evidence type="ECO:0000256" key="11">
    <source>
        <dbReference type="ARBA" id="ARBA00023225"/>
    </source>
</evidence>
<comment type="similarity">
    <text evidence="1 12">Belongs to the FliP/MopC/SpaP family.</text>
</comment>
<keyword evidence="7 12" id="KW-0653">Protein transport</keyword>
<comment type="function">
    <text evidence="12">Plays a role in the flagellum-specific transport system.</text>
</comment>
<comment type="subcellular location">
    <subcellularLocation>
        <location evidence="12">Cell membrane</location>
        <topology evidence="12">Multi-pass membrane protein</topology>
    </subcellularLocation>
    <subcellularLocation>
        <location evidence="12">Bacterial flagellum basal body</location>
    </subcellularLocation>
</comment>
<feature type="chain" id="PRO_5007622425" description="Flagellar biosynthetic protein FliP" evidence="13">
    <location>
        <begin position="30"/>
        <end position="263"/>
    </location>
</feature>
<name>A0A158C2X7_9BURK</name>
<dbReference type="PRINTS" id="PR01302">
    <property type="entry name" value="TYPE3IMPPROT"/>
</dbReference>
<dbReference type="GO" id="GO:0009425">
    <property type="term" value="C:bacterial-type flagellum basal body"/>
    <property type="evidence" value="ECO:0007669"/>
    <property type="project" value="UniProtKB-SubCell"/>
</dbReference>
<evidence type="ECO:0000256" key="4">
    <source>
        <dbReference type="ARBA" id="ARBA00022475"/>
    </source>
</evidence>
<evidence type="ECO:0000256" key="8">
    <source>
        <dbReference type="ARBA" id="ARBA00022989"/>
    </source>
</evidence>
<keyword evidence="6 12" id="KW-1005">Bacterial flagellum biogenesis</keyword>
<evidence type="ECO:0000256" key="3">
    <source>
        <dbReference type="ARBA" id="ARBA00022448"/>
    </source>
</evidence>